<name>A0A0S4JCH3_BODSA</name>
<reference evidence="2" key="1">
    <citation type="submission" date="2015-09" db="EMBL/GenBank/DDBJ databases">
        <authorList>
            <consortium name="Pathogen Informatics"/>
        </authorList>
    </citation>
    <scope>NUCLEOTIDE SEQUENCE [LARGE SCALE GENOMIC DNA]</scope>
    <source>
        <strain evidence="2">Lake Konstanz</strain>
    </source>
</reference>
<proteinExistence type="predicted"/>
<evidence type="ECO:0000313" key="1">
    <source>
        <dbReference type="EMBL" id="CUG85985.1"/>
    </source>
</evidence>
<accession>A0A0S4JCH3</accession>
<sequence>MTNDVYAAVGEPFSFSLLLNTLFLKLVEELTPDRMEAFLRDHCKLFGPNESFARDDKLRHGWRMSGPMYGVCAPTPQRRTELLVACVMAINRQFGIHLVLLIDVAASE</sequence>
<keyword evidence="2" id="KW-1185">Reference proteome</keyword>
<dbReference type="Proteomes" id="UP000051952">
    <property type="component" value="Unassembled WGS sequence"/>
</dbReference>
<evidence type="ECO:0000313" key="2">
    <source>
        <dbReference type="Proteomes" id="UP000051952"/>
    </source>
</evidence>
<protein>
    <submittedName>
        <fullName evidence="1">Uncharacterized protein</fullName>
    </submittedName>
</protein>
<gene>
    <name evidence="1" type="ORF">BSAL_91275</name>
</gene>
<dbReference type="VEuPathDB" id="TriTrypDB:BSAL_91275"/>
<dbReference type="EMBL" id="CYKH01001223">
    <property type="protein sequence ID" value="CUG85985.1"/>
    <property type="molecule type" value="Genomic_DNA"/>
</dbReference>
<organism evidence="1 2">
    <name type="scientific">Bodo saltans</name>
    <name type="common">Flagellated protozoan</name>
    <dbReference type="NCBI Taxonomy" id="75058"/>
    <lineage>
        <taxon>Eukaryota</taxon>
        <taxon>Discoba</taxon>
        <taxon>Euglenozoa</taxon>
        <taxon>Kinetoplastea</taxon>
        <taxon>Metakinetoplastina</taxon>
        <taxon>Eubodonida</taxon>
        <taxon>Bodonidae</taxon>
        <taxon>Bodo</taxon>
    </lineage>
</organism>
<dbReference type="AlphaFoldDB" id="A0A0S4JCH3"/>